<reference evidence="4" key="1">
    <citation type="journal article" date="2019" name="Int. J. Syst. Evol. Microbiol.">
        <title>The Global Catalogue of Microorganisms (GCM) 10K type strain sequencing project: providing services to taxonomists for standard genome sequencing and annotation.</title>
        <authorList>
            <consortium name="The Broad Institute Genomics Platform"/>
            <consortium name="The Broad Institute Genome Sequencing Center for Infectious Disease"/>
            <person name="Wu L."/>
            <person name="Ma J."/>
        </authorList>
    </citation>
    <scope>NUCLEOTIDE SEQUENCE [LARGE SCALE GENOMIC DNA]</scope>
    <source>
        <strain evidence="4">CECT 7131</strain>
    </source>
</reference>
<name>A0ABT8ABM0_9PROT</name>
<feature type="signal peptide" evidence="2">
    <location>
        <begin position="1"/>
        <end position="19"/>
    </location>
</feature>
<evidence type="ECO:0000313" key="3">
    <source>
        <dbReference type="EMBL" id="MDN3566729.1"/>
    </source>
</evidence>
<evidence type="ECO:0000256" key="2">
    <source>
        <dbReference type="SAM" id="SignalP"/>
    </source>
</evidence>
<protein>
    <submittedName>
        <fullName evidence="3">Uncharacterized protein</fullName>
    </submittedName>
</protein>
<keyword evidence="4" id="KW-1185">Reference proteome</keyword>
<comment type="caution">
    <text evidence="3">The sequence shown here is derived from an EMBL/GenBank/DDBJ whole genome shotgun (WGS) entry which is preliminary data.</text>
</comment>
<dbReference type="Proteomes" id="UP001529369">
    <property type="component" value="Unassembled WGS sequence"/>
</dbReference>
<evidence type="ECO:0000256" key="1">
    <source>
        <dbReference type="SAM" id="MobiDB-lite"/>
    </source>
</evidence>
<dbReference type="RefSeq" id="WP_290318682.1">
    <property type="nucleotide sequence ID" value="NZ_JAUFPN010000182.1"/>
</dbReference>
<gene>
    <name evidence="3" type="ORF">QWZ14_20330</name>
</gene>
<keyword evidence="2" id="KW-0732">Signal</keyword>
<organism evidence="3 4">
    <name type="scientific">Paeniroseomonas aquatica</name>
    <dbReference type="NCBI Taxonomy" id="373043"/>
    <lineage>
        <taxon>Bacteria</taxon>
        <taxon>Pseudomonadati</taxon>
        <taxon>Pseudomonadota</taxon>
        <taxon>Alphaproteobacteria</taxon>
        <taxon>Acetobacterales</taxon>
        <taxon>Acetobacteraceae</taxon>
        <taxon>Paeniroseomonas</taxon>
    </lineage>
</organism>
<feature type="chain" id="PRO_5045094296" evidence="2">
    <location>
        <begin position="20"/>
        <end position="92"/>
    </location>
</feature>
<evidence type="ECO:0000313" key="4">
    <source>
        <dbReference type="Proteomes" id="UP001529369"/>
    </source>
</evidence>
<accession>A0ABT8ABM0</accession>
<dbReference type="EMBL" id="JAUFPN010000182">
    <property type="protein sequence ID" value="MDN3566729.1"/>
    <property type="molecule type" value="Genomic_DNA"/>
</dbReference>
<sequence length="92" mass="9396">MRLPTALFGAFLTMSLAGAAVAGSQFHPSMPGIFGLLSEFLHCGEAPDGAMLAFDVLDEAEFLELLEGTVPEAGDGIPPRPGDGAGPKAPAR</sequence>
<proteinExistence type="predicted"/>
<feature type="region of interest" description="Disordered" evidence="1">
    <location>
        <begin position="70"/>
        <end position="92"/>
    </location>
</feature>